<keyword evidence="2" id="KW-0238">DNA-binding</keyword>
<evidence type="ECO:0000256" key="1">
    <source>
        <dbReference type="ARBA" id="ARBA00023015"/>
    </source>
</evidence>
<dbReference type="Pfam" id="PF01638">
    <property type="entry name" value="HxlR"/>
    <property type="match status" value="1"/>
</dbReference>
<keyword evidence="6" id="KW-1185">Reference proteome</keyword>
<reference evidence="6" key="1">
    <citation type="submission" date="2016-10" db="EMBL/GenBank/DDBJ databases">
        <authorList>
            <person name="Varghese N."/>
            <person name="Submissions S."/>
        </authorList>
    </citation>
    <scope>NUCLEOTIDE SEQUENCE [LARGE SCALE GENOMIC DNA]</scope>
    <source>
        <strain evidence="6">DSM 23920</strain>
    </source>
</reference>
<proteinExistence type="predicted"/>
<dbReference type="GO" id="GO:0003677">
    <property type="term" value="F:DNA binding"/>
    <property type="evidence" value="ECO:0007669"/>
    <property type="project" value="UniProtKB-KW"/>
</dbReference>
<dbReference type="SUPFAM" id="SSF46785">
    <property type="entry name" value="Winged helix' DNA-binding domain"/>
    <property type="match status" value="1"/>
</dbReference>
<name>A0A1H4GMY1_9BACT</name>
<dbReference type="InterPro" id="IPR036388">
    <property type="entry name" value="WH-like_DNA-bd_sf"/>
</dbReference>
<evidence type="ECO:0000313" key="5">
    <source>
        <dbReference type="EMBL" id="SEB10877.1"/>
    </source>
</evidence>
<feature type="domain" description="HTH hxlR-type" evidence="4">
    <location>
        <begin position="10"/>
        <end position="108"/>
    </location>
</feature>
<keyword evidence="3" id="KW-0804">Transcription</keyword>
<keyword evidence="1" id="KW-0805">Transcription regulation</keyword>
<evidence type="ECO:0000256" key="2">
    <source>
        <dbReference type="ARBA" id="ARBA00023125"/>
    </source>
</evidence>
<dbReference type="InterPro" id="IPR002577">
    <property type="entry name" value="HTH_HxlR"/>
</dbReference>
<protein>
    <submittedName>
        <fullName evidence="5">Transcriptional regulator, HxlR family</fullName>
    </submittedName>
</protein>
<gene>
    <name evidence="5" type="ORF">SAMN05660909_05529</name>
</gene>
<dbReference type="Proteomes" id="UP000199656">
    <property type="component" value="Unassembled WGS sequence"/>
</dbReference>
<dbReference type="PANTHER" id="PTHR33204:SF29">
    <property type="entry name" value="TRANSCRIPTIONAL REGULATOR"/>
    <property type="match status" value="1"/>
</dbReference>
<dbReference type="Gene3D" id="1.10.10.10">
    <property type="entry name" value="Winged helix-like DNA-binding domain superfamily/Winged helix DNA-binding domain"/>
    <property type="match status" value="1"/>
</dbReference>
<sequence>MENELGHADCPVTATIALFDGRWKVMILYVLSKKSRRFGEILVRVPSISKKVLTEQLRELEADGLISRKQYRETSPRVEYALTDLGKSLCPLLIDIAAWKRKYIGSPNQGETKLPD</sequence>
<evidence type="ECO:0000256" key="3">
    <source>
        <dbReference type="ARBA" id="ARBA00023163"/>
    </source>
</evidence>
<dbReference type="EMBL" id="FNRL01000047">
    <property type="protein sequence ID" value="SEB10877.1"/>
    <property type="molecule type" value="Genomic_DNA"/>
</dbReference>
<dbReference type="PANTHER" id="PTHR33204">
    <property type="entry name" value="TRANSCRIPTIONAL REGULATOR, MARR FAMILY"/>
    <property type="match status" value="1"/>
</dbReference>
<dbReference type="OrthoDB" id="8231503at2"/>
<dbReference type="RefSeq" id="WP_089766153.1">
    <property type="nucleotide sequence ID" value="NZ_BKAT01000072.1"/>
</dbReference>
<evidence type="ECO:0000313" key="6">
    <source>
        <dbReference type="Proteomes" id="UP000199656"/>
    </source>
</evidence>
<evidence type="ECO:0000259" key="4">
    <source>
        <dbReference type="PROSITE" id="PS51118"/>
    </source>
</evidence>
<accession>A0A1H4GMY1</accession>
<dbReference type="PROSITE" id="PS51118">
    <property type="entry name" value="HTH_HXLR"/>
    <property type="match status" value="1"/>
</dbReference>
<dbReference type="STRING" id="408074.SAMN05660909_05529"/>
<organism evidence="5 6">
    <name type="scientific">Chitinophaga terrae</name>
    <name type="common">ex Kim and Jung 2007</name>
    <dbReference type="NCBI Taxonomy" id="408074"/>
    <lineage>
        <taxon>Bacteria</taxon>
        <taxon>Pseudomonadati</taxon>
        <taxon>Bacteroidota</taxon>
        <taxon>Chitinophagia</taxon>
        <taxon>Chitinophagales</taxon>
        <taxon>Chitinophagaceae</taxon>
        <taxon>Chitinophaga</taxon>
    </lineage>
</organism>
<dbReference type="InterPro" id="IPR036390">
    <property type="entry name" value="WH_DNA-bd_sf"/>
</dbReference>
<dbReference type="AlphaFoldDB" id="A0A1H4GMY1"/>